<sequence>MENKGELYGDEEYSYDNYEYIQPDWRAYYNATDKNFISESLFEMGYDIFTSRFIDALVDSESLILLRPEDIRSILRDVPIGIIVKFEKRFNEWKKAKLISEETQSIESSQHQINLSQSSNLTDLNTRESINTILMSSDEGIRFLSTIDKSKKMSVKQQEQFMSLICSYYLKRNIDIKLKDIDELSKIINDEFPMEPVSAYFNKETRTGPLYTKLNNMKSLLRSKHLLPPSRKRKAVVEKSRPPTLCFHLTATDDMNHYVLLIRIDLKEPVPESSELPDRHLPRNIYSIQLMLFDSHLHFQPFGSGHPRGVPPKGIDFRSRSHQLRDPPIRSSCLSTRSHPLPAQEGSNRTIDKAVEHRIEKECTKPITSRQLKFEIKQFIDNAVNNDSAYRFMSAITGSPAYFERRKKDHGNGSTNGRIYSLYHDVGKQKLTGLSSS</sequence>
<protein>
    <submittedName>
        <fullName evidence="2">Uncharacterized protein</fullName>
    </submittedName>
</protein>
<keyword evidence="3" id="KW-1185">Reference proteome</keyword>
<evidence type="ECO:0000313" key="2">
    <source>
        <dbReference type="EMBL" id="KAG5675524.1"/>
    </source>
</evidence>
<dbReference type="AlphaFoldDB" id="A0A9J6C043"/>
<accession>A0A9J6C043</accession>
<gene>
    <name evidence="2" type="ORF">PVAND_005420</name>
</gene>
<feature type="compositionally biased region" description="Basic and acidic residues" evidence="1">
    <location>
        <begin position="319"/>
        <end position="328"/>
    </location>
</feature>
<dbReference type="Proteomes" id="UP001107558">
    <property type="component" value="Chromosome 2"/>
</dbReference>
<reference evidence="2" key="1">
    <citation type="submission" date="2021-03" db="EMBL/GenBank/DDBJ databases">
        <title>Chromosome level genome of the anhydrobiotic midge Polypedilum vanderplanki.</title>
        <authorList>
            <person name="Yoshida Y."/>
            <person name="Kikawada T."/>
            <person name="Gusev O."/>
        </authorList>
    </citation>
    <scope>NUCLEOTIDE SEQUENCE</scope>
    <source>
        <strain evidence="2">NIAS01</strain>
        <tissue evidence="2">Whole body or cell culture</tissue>
    </source>
</reference>
<evidence type="ECO:0000313" key="3">
    <source>
        <dbReference type="Proteomes" id="UP001107558"/>
    </source>
</evidence>
<dbReference type="InterPro" id="IPR031934">
    <property type="entry name" value="DUF4769"/>
</dbReference>
<evidence type="ECO:0000256" key="1">
    <source>
        <dbReference type="SAM" id="MobiDB-lite"/>
    </source>
</evidence>
<comment type="caution">
    <text evidence="2">The sequence shown here is derived from an EMBL/GenBank/DDBJ whole genome shotgun (WGS) entry which is preliminary data.</text>
</comment>
<dbReference type="Pfam" id="PF15992">
    <property type="entry name" value="DUF4769"/>
    <property type="match status" value="1"/>
</dbReference>
<organism evidence="2 3">
    <name type="scientific">Polypedilum vanderplanki</name>
    <name type="common">Sleeping chironomid midge</name>
    <dbReference type="NCBI Taxonomy" id="319348"/>
    <lineage>
        <taxon>Eukaryota</taxon>
        <taxon>Metazoa</taxon>
        <taxon>Ecdysozoa</taxon>
        <taxon>Arthropoda</taxon>
        <taxon>Hexapoda</taxon>
        <taxon>Insecta</taxon>
        <taxon>Pterygota</taxon>
        <taxon>Neoptera</taxon>
        <taxon>Endopterygota</taxon>
        <taxon>Diptera</taxon>
        <taxon>Nematocera</taxon>
        <taxon>Chironomoidea</taxon>
        <taxon>Chironomidae</taxon>
        <taxon>Chironominae</taxon>
        <taxon>Polypedilum</taxon>
        <taxon>Polypedilum</taxon>
    </lineage>
</organism>
<dbReference type="EMBL" id="JADBJN010000002">
    <property type="protein sequence ID" value="KAG5675524.1"/>
    <property type="molecule type" value="Genomic_DNA"/>
</dbReference>
<name>A0A9J6C043_POLVA</name>
<feature type="region of interest" description="Disordered" evidence="1">
    <location>
        <begin position="319"/>
        <end position="347"/>
    </location>
</feature>
<proteinExistence type="predicted"/>